<sequence>MVSMEVSNILCLSRDNTEQWCVYAHHWCGLPVFVTKDDRESRSALYRDGTSFIILGSTLIKSRNPKFIYNRLWHEVAHLYFKDVWKPWDISFEYRADLVAAAATGRDVSLTRLYQVRSAAATQDSVQAIEKRIAHLRAAANSYTRDDALTMLQSLRPVTIQSSVRGNQYI</sequence>
<organism evidence="1 2">
    <name type="scientific">Sporobacter termitidis DSM 10068</name>
    <dbReference type="NCBI Taxonomy" id="1123282"/>
    <lineage>
        <taxon>Bacteria</taxon>
        <taxon>Bacillati</taxon>
        <taxon>Bacillota</taxon>
        <taxon>Clostridia</taxon>
        <taxon>Eubacteriales</taxon>
        <taxon>Oscillospiraceae</taxon>
        <taxon>Sporobacter</taxon>
    </lineage>
</organism>
<gene>
    <name evidence="1" type="ORF">SAMN02745823_01590</name>
</gene>
<name>A0A1M5X465_9FIRM</name>
<proteinExistence type="predicted"/>
<reference evidence="1 2" key="1">
    <citation type="submission" date="2016-11" db="EMBL/GenBank/DDBJ databases">
        <authorList>
            <person name="Jaros S."/>
            <person name="Januszkiewicz K."/>
            <person name="Wedrychowicz H."/>
        </authorList>
    </citation>
    <scope>NUCLEOTIDE SEQUENCE [LARGE SCALE GENOMIC DNA]</scope>
    <source>
        <strain evidence="1 2">DSM 10068</strain>
    </source>
</reference>
<dbReference type="RefSeq" id="WP_073077468.1">
    <property type="nucleotide sequence ID" value="NZ_FQXV01000004.1"/>
</dbReference>
<evidence type="ECO:0000313" key="1">
    <source>
        <dbReference type="EMBL" id="SHH94599.1"/>
    </source>
</evidence>
<protein>
    <submittedName>
        <fullName evidence="1">Uncharacterized protein</fullName>
    </submittedName>
</protein>
<keyword evidence="2" id="KW-1185">Reference proteome</keyword>
<dbReference type="Proteomes" id="UP000183995">
    <property type="component" value="Unassembled WGS sequence"/>
</dbReference>
<dbReference type="AlphaFoldDB" id="A0A1M5X465"/>
<evidence type="ECO:0000313" key="2">
    <source>
        <dbReference type="Proteomes" id="UP000183995"/>
    </source>
</evidence>
<dbReference type="EMBL" id="FQXV01000004">
    <property type="protein sequence ID" value="SHH94599.1"/>
    <property type="molecule type" value="Genomic_DNA"/>
</dbReference>
<dbReference type="STRING" id="1123282.SAMN02745823_01590"/>
<accession>A0A1M5X465</accession>